<keyword evidence="2" id="KW-0689">Ribosomal protein</keyword>
<comment type="caution">
    <text evidence="5">The sequence shown here is derived from an EMBL/GenBank/DDBJ whole genome shotgun (WGS) entry which is preliminary data.</text>
</comment>
<sequence length="82" mass="9275">DVSRPFVSQAVITDGQFFSFFCYQLNTLALSPRADGNNSRKNLCWGTESMRLYERITDGDIVGLNDAVLKLLLQFLLNKPQC</sequence>
<protein>
    <submittedName>
        <fullName evidence="5">Uncharacterized protein</fullName>
    </submittedName>
</protein>
<dbReference type="GO" id="GO:0005840">
    <property type="term" value="C:ribosome"/>
    <property type="evidence" value="ECO:0007669"/>
    <property type="project" value="UniProtKB-KW"/>
</dbReference>
<gene>
    <name evidence="5" type="ORF">M9458_011080</name>
</gene>
<evidence type="ECO:0000313" key="5">
    <source>
        <dbReference type="EMBL" id="KAL0192784.1"/>
    </source>
</evidence>
<dbReference type="PANTHER" id="PTHR13014:SF3">
    <property type="entry name" value="LARGE RIBOSOMAL SUBUNIT PROTEIN ML65"/>
    <property type="match status" value="1"/>
</dbReference>
<dbReference type="AlphaFoldDB" id="A0ABD0R2P7"/>
<evidence type="ECO:0000256" key="1">
    <source>
        <dbReference type="ARBA" id="ARBA00004173"/>
    </source>
</evidence>
<dbReference type="EMBL" id="JAMKFB020000005">
    <property type="protein sequence ID" value="KAL0192784.1"/>
    <property type="molecule type" value="Genomic_DNA"/>
</dbReference>
<evidence type="ECO:0000256" key="2">
    <source>
        <dbReference type="ARBA" id="ARBA00022980"/>
    </source>
</evidence>
<dbReference type="Pfam" id="PF07147">
    <property type="entry name" value="PDCD9"/>
    <property type="match status" value="1"/>
</dbReference>
<evidence type="ECO:0000313" key="6">
    <source>
        <dbReference type="Proteomes" id="UP001529510"/>
    </source>
</evidence>
<dbReference type="PANTHER" id="PTHR13014">
    <property type="entry name" value="MITOCHONDRIAL 28S RIBOSOMAL PROTEIN S30/P52 PRO-APOTOTIC PROTEIN"/>
    <property type="match status" value="1"/>
</dbReference>
<organism evidence="5 6">
    <name type="scientific">Cirrhinus mrigala</name>
    <name type="common">Mrigala</name>
    <dbReference type="NCBI Taxonomy" id="683832"/>
    <lineage>
        <taxon>Eukaryota</taxon>
        <taxon>Metazoa</taxon>
        <taxon>Chordata</taxon>
        <taxon>Craniata</taxon>
        <taxon>Vertebrata</taxon>
        <taxon>Euteleostomi</taxon>
        <taxon>Actinopterygii</taxon>
        <taxon>Neopterygii</taxon>
        <taxon>Teleostei</taxon>
        <taxon>Ostariophysi</taxon>
        <taxon>Cypriniformes</taxon>
        <taxon>Cyprinidae</taxon>
        <taxon>Labeoninae</taxon>
        <taxon>Labeonini</taxon>
        <taxon>Cirrhinus</taxon>
    </lineage>
</organism>
<keyword evidence="6" id="KW-1185">Reference proteome</keyword>
<reference evidence="5 6" key="1">
    <citation type="submission" date="2024-05" db="EMBL/GenBank/DDBJ databases">
        <title>Genome sequencing and assembly of Indian major carp, Cirrhinus mrigala (Hamilton, 1822).</title>
        <authorList>
            <person name="Mohindra V."/>
            <person name="Chowdhury L.M."/>
            <person name="Lal K."/>
            <person name="Jena J.K."/>
        </authorList>
    </citation>
    <scope>NUCLEOTIDE SEQUENCE [LARGE SCALE GENOMIC DNA]</scope>
    <source>
        <strain evidence="5">CM1030</strain>
        <tissue evidence="5">Blood</tissue>
    </source>
</reference>
<name>A0ABD0R2P7_CIRMR</name>
<dbReference type="GO" id="GO:1990904">
    <property type="term" value="C:ribonucleoprotein complex"/>
    <property type="evidence" value="ECO:0007669"/>
    <property type="project" value="UniProtKB-KW"/>
</dbReference>
<comment type="subcellular location">
    <subcellularLocation>
        <location evidence="1">Mitochondrion</location>
    </subcellularLocation>
</comment>
<proteinExistence type="predicted"/>
<accession>A0ABD0R2P7</accession>
<keyword evidence="4" id="KW-0687">Ribonucleoprotein</keyword>
<dbReference type="GO" id="GO:0005739">
    <property type="term" value="C:mitochondrion"/>
    <property type="evidence" value="ECO:0007669"/>
    <property type="project" value="UniProtKB-SubCell"/>
</dbReference>
<dbReference type="InterPro" id="IPR039982">
    <property type="entry name" value="Ribosomal_mL65"/>
</dbReference>
<dbReference type="InterPro" id="IPR010793">
    <property type="entry name" value="Ribosomal_mL37/mL65"/>
</dbReference>
<dbReference type="Proteomes" id="UP001529510">
    <property type="component" value="Unassembled WGS sequence"/>
</dbReference>
<feature type="non-terminal residue" evidence="5">
    <location>
        <position position="1"/>
    </location>
</feature>
<evidence type="ECO:0000256" key="3">
    <source>
        <dbReference type="ARBA" id="ARBA00023128"/>
    </source>
</evidence>
<evidence type="ECO:0000256" key="4">
    <source>
        <dbReference type="ARBA" id="ARBA00023274"/>
    </source>
</evidence>
<keyword evidence="3" id="KW-0496">Mitochondrion</keyword>